<dbReference type="GO" id="GO:0016791">
    <property type="term" value="F:phosphatase activity"/>
    <property type="evidence" value="ECO:0007669"/>
    <property type="project" value="TreeGrafter"/>
</dbReference>
<dbReference type="EMBL" id="JAQMWT010000005">
    <property type="protein sequence ID" value="KAJ8614521.1"/>
    <property type="molecule type" value="Genomic_DNA"/>
</dbReference>
<proteinExistence type="predicted"/>
<dbReference type="Proteomes" id="UP001230188">
    <property type="component" value="Unassembled WGS sequence"/>
</dbReference>
<dbReference type="Gene3D" id="3.40.50.1000">
    <property type="entry name" value="HAD superfamily/HAD-like"/>
    <property type="match status" value="2"/>
</dbReference>
<dbReference type="SUPFAM" id="SSF56784">
    <property type="entry name" value="HAD-like"/>
    <property type="match status" value="1"/>
</dbReference>
<reference evidence="1" key="1">
    <citation type="submission" date="2023-01" db="EMBL/GenBank/DDBJ databases">
        <title>Metagenome sequencing of chrysophaentin producing Chrysophaeum taylorii.</title>
        <authorList>
            <person name="Davison J."/>
            <person name="Bewley C."/>
        </authorList>
    </citation>
    <scope>NUCLEOTIDE SEQUENCE</scope>
    <source>
        <strain evidence="1">NIES-1699</strain>
    </source>
</reference>
<dbReference type="Pfam" id="PF13344">
    <property type="entry name" value="Hydrolase_6"/>
    <property type="match status" value="1"/>
</dbReference>
<dbReference type="InterPro" id="IPR023214">
    <property type="entry name" value="HAD_sf"/>
</dbReference>
<dbReference type="PANTHER" id="PTHR19288:SF90">
    <property type="entry name" value="OS08G0542600 PROTEIN"/>
    <property type="match status" value="1"/>
</dbReference>
<evidence type="ECO:0000313" key="1">
    <source>
        <dbReference type="EMBL" id="KAJ8614521.1"/>
    </source>
</evidence>
<dbReference type="PANTHER" id="PTHR19288">
    <property type="entry name" value="4-NITROPHENYLPHOSPHATASE-RELATED"/>
    <property type="match status" value="1"/>
</dbReference>
<evidence type="ECO:0000313" key="2">
    <source>
        <dbReference type="Proteomes" id="UP001230188"/>
    </source>
</evidence>
<organism evidence="1 2">
    <name type="scientific">Chrysophaeum taylorii</name>
    <dbReference type="NCBI Taxonomy" id="2483200"/>
    <lineage>
        <taxon>Eukaryota</taxon>
        <taxon>Sar</taxon>
        <taxon>Stramenopiles</taxon>
        <taxon>Ochrophyta</taxon>
        <taxon>Pelagophyceae</taxon>
        <taxon>Pelagomonadales</taxon>
        <taxon>Pelagomonadaceae</taxon>
        <taxon>Chrysophaeum</taxon>
    </lineage>
</organism>
<protein>
    <submittedName>
        <fullName evidence="1">Uncharacterized protein</fullName>
    </submittedName>
</protein>
<accession>A0AAD7UQ55</accession>
<dbReference type="AlphaFoldDB" id="A0AAD7UQ55"/>
<dbReference type="InterPro" id="IPR036412">
    <property type="entry name" value="HAD-like_sf"/>
</dbReference>
<dbReference type="InterPro" id="IPR006357">
    <property type="entry name" value="HAD-SF_hydro_IIA"/>
</dbReference>
<sequence length="350" mass="37247">MRRQVVVILAARACALQPPPLADFKDVWGRYDAFLLDQFGVVHDGKRCYVGSAECVRFLQAAGKRVVVLSNSSKRRRETIERLQGLACGMCTYLDAADVVEGVPAISVFTSGDLVHVALASLQRDEADSVLEGALGPGQNRVFVFGNGDDDDTYLRTAGLESSDVSDADFLLARGLFCTVGAERRDLQWTEEACDDILEAAAARALPMIVANPDLVRPDGASSPMPGVLARRYADFFRGRCVLVGKPHEAIYDAALASLASMGITDKTRIAAVGDSMHHDVLGANAAGLDSIFVAGGVHAAQLGVLQGAHRNPDSLALDAFFATFAASDLPTITIPGFTMAPSLDPPQER</sequence>
<keyword evidence="2" id="KW-1185">Reference proteome</keyword>
<dbReference type="GO" id="GO:0009507">
    <property type="term" value="C:chloroplast"/>
    <property type="evidence" value="ECO:0007669"/>
    <property type="project" value="TreeGrafter"/>
</dbReference>
<name>A0AAD7UQ55_9STRA</name>
<dbReference type="Pfam" id="PF13242">
    <property type="entry name" value="Hydrolase_like"/>
    <property type="match status" value="1"/>
</dbReference>
<comment type="caution">
    <text evidence="1">The sequence shown here is derived from an EMBL/GenBank/DDBJ whole genome shotgun (WGS) entry which is preliminary data.</text>
</comment>
<gene>
    <name evidence="1" type="ORF">CTAYLR_000800</name>
</gene>